<name>A0A816C7H8_ADIRI</name>
<accession>A0A816C7H8</accession>
<sequence length="498" mass="55188">MVFLLFLYIQTINSQLTTTSTPTFLYGCSFVNRTYLANAAVANQFQFVNSSSVKLIASYSFLSSTASISTFEVGLIYPFSTSTYLVPFPIILDCGSIVNSCQLQTVAGSTLTSRYSEPIVVPLTPFNYSSSSISLNQMGLYLRQGQYQLSNCSINNGQYMTDPQTIFNIEIDYEKPVGTSCNALTDTCGSSSLTTCSSTLSTCTCLSANSLVSYSNSFYCADTLNTSGCTIFPTRCITWCNSTSNYLCICPSDTLKIQRNNSYVCELPVDSTNCSNTDTIRRCPFGQSCLNNQCTDDAIITTTKTTNANSSTDLPLRIALGIIAGLLGTSILVLIGAFCWVRQRHKHRRAVAEKSLSSLSVTPSSAIYMSPTLQQQHQHQQQQQQRKTSLSNQIYQLPNNSHDEIFSPIYRTNSFRQAIRSGYHRTSQTIEHVSAKRDSFIGKSPYDKEYLESANYSTLQYITPTQTTPNQKSTQKNNHNIYQIFLPPSSPPILTHHV</sequence>
<evidence type="ECO:0000313" key="3">
    <source>
        <dbReference type="Proteomes" id="UP000663828"/>
    </source>
</evidence>
<dbReference type="EMBL" id="CAJNOR010007580">
    <property type="protein sequence ID" value="CAF1619775.1"/>
    <property type="molecule type" value="Genomic_DNA"/>
</dbReference>
<protein>
    <submittedName>
        <fullName evidence="2">Uncharacterized protein</fullName>
    </submittedName>
</protein>
<organism evidence="2 3">
    <name type="scientific">Adineta ricciae</name>
    <name type="common">Rotifer</name>
    <dbReference type="NCBI Taxonomy" id="249248"/>
    <lineage>
        <taxon>Eukaryota</taxon>
        <taxon>Metazoa</taxon>
        <taxon>Spiralia</taxon>
        <taxon>Gnathifera</taxon>
        <taxon>Rotifera</taxon>
        <taxon>Eurotatoria</taxon>
        <taxon>Bdelloidea</taxon>
        <taxon>Adinetida</taxon>
        <taxon>Adinetidae</taxon>
        <taxon>Adineta</taxon>
    </lineage>
</organism>
<evidence type="ECO:0000256" key="1">
    <source>
        <dbReference type="SAM" id="Phobius"/>
    </source>
</evidence>
<dbReference type="Proteomes" id="UP000663828">
    <property type="component" value="Unassembled WGS sequence"/>
</dbReference>
<keyword evidence="1" id="KW-0472">Membrane</keyword>
<reference evidence="2" key="1">
    <citation type="submission" date="2021-02" db="EMBL/GenBank/DDBJ databases">
        <authorList>
            <person name="Nowell W R."/>
        </authorList>
    </citation>
    <scope>NUCLEOTIDE SEQUENCE</scope>
</reference>
<proteinExistence type="predicted"/>
<keyword evidence="1" id="KW-0812">Transmembrane</keyword>
<keyword evidence="1" id="KW-1133">Transmembrane helix</keyword>
<comment type="caution">
    <text evidence="2">The sequence shown here is derived from an EMBL/GenBank/DDBJ whole genome shotgun (WGS) entry which is preliminary data.</text>
</comment>
<evidence type="ECO:0000313" key="2">
    <source>
        <dbReference type="EMBL" id="CAF1619775.1"/>
    </source>
</evidence>
<dbReference type="AlphaFoldDB" id="A0A816C7H8"/>
<keyword evidence="3" id="KW-1185">Reference proteome</keyword>
<feature type="transmembrane region" description="Helical" evidence="1">
    <location>
        <begin position="318"/>
        <end position="341"/>
    </location>
</feature>
<gene>
    <name evidence="2" type="ORF">XAT740_LOCUS50076</name>
</gene>